<keyword evidence="4" id="KW-1185">Reference proteome</keyword>
<comment type="caution">
    <text evidence="3">The sequence shown here is derived from an EMBL/GenBank/DDBJ whole genome shotgun (WGS) entry which is preliminary data.</text>
</comment>
<protein>
    <recommendedName>
        <fullName evidence="2">GRAM domain-containing protein</fullName>
    </recommendedName>
</protein>
<dbReference type="AlphaFoldDB" id="A0A8S0RHX4"/>
<evidence type="ECO:0000313" key="4">
    <source>
        <dbReference type="Proteomes" id="UP000594638"/>
    </source>
</evidence>
<dbReference type="Pfam" id="PF02893">
    <property type="entry name" value="GRAM"/>
    <property type="match status" value="1"/>
</dbReference>
<dbReference type="Gramene" id="OE9A020961T1">
    <property type="protein sequence ID" value="OE9A020961C1"/>
    <property type="gene ID" value="OE9A020961"/>
</dbReference>
<evidence type="ECO:0000259" key="2">
    <source>
        <dbReference type="SMART" id="SM00568"/>
    </source>
</evidence>
<name>A0A8S0RHX4_OLEEU</name>
<accession>A0A8S0RHX4</accession>
<dbReference type="EMBL" id="CACTIH010003620">
    <property type="protein sequence ID" value="CAA2978607.1"/>
    <property type="molecule type" value="Genomic_DNA"/>
</dbReference>
<dbReference type="InterPro" id="IPR011993">
    <property type="entry name" value="PH-like_dom_sf"/>
</dbReference>
<dbReference type="InterPro" id="IPR004182">
    <property type="entry name" value="GRAM"/>
</dbReference>
<reference evidence="3 4" key="1">
    <citation type="submission" date="2019-12" db="EMBL/GenBank/DDBJ databases">
        <authorList>
            <person name="Alioto T."/>
            <person name="Alioto T."/>
            <person name="Gomez Garrido J."/>
        </authorList>
    </citation>
    <scope>NUCLEOTIDE SEQUENCE [LARGE SCALE GENOMIC DNA]</scope>
</reference>
<comment type="similarity">
    <text evidence="1">Belongs to the GEM family.</text>
</comment>
<dbReference type="Proteomes" id="UP000594638">
    <property type="component" value="Unassembled WGS sequence"/>
</dbReference>
<proteinExistence type="inferred from homology"/>
<feature type="domain" description="GRAM" evidence="2">
    <location>
        <begin position="140"/>
        <end position="218"/>
    </location>
</feature>
<evidence type="ECO:0000313" key="3">
    <source>
        <dbReference type="EMBL" id="CAA2978607.1"/>
    </source>
</evidence>
<sequence length="273" mass="30621">MKLQLGKSTFTKKLHPKYAVGIPVNSGVTSTRLLPDLASQYSVTPSPSNEYFKIRKSVYFLVFKTHQELPVPLIANLMDFLGNAGRASSVIPGMNNFGEWMYNFAQGFREHVKLGPKFTETLKGKLRLGARILQVGGVEKVFKLNFNVCNGEKLLTASQCYLSTTAGPMAGLLFISTDKIAFCSERSIKLSSPTAKPLKIRYKVIVPLEKIKRANESENAKKPRQKYVQIVTEDKFEFWFMGFLNHQKAFKYLKQATVQTPSVTAVDARIISP</sequence>
<dbReference type="Gene3D" id="2.30.29.30">
    <property type="entry name" value="Pleckstrin-homology domain (PH domain)/Phosphotyrosine-binding domain (PTB)"/>
    <property type="match status" value="1"/>
</dbReference>
<dbReference type="SMART" id="SM00568">
    <property type="entry name" value="GRAM"/>
    <property type="match status" value="1"/>
</dbReference>
<dbReference type="PANTHER" id="PTHR31969">
    <property type="entry name" value="GEM-LIKE PROTEIN 2"/>
    <property type="match status" value="1"/>
</dbReference>
<evidence type="ECO:0000256" key="1">
    <source>
        <dbReference type="ARBA" id="ARBA00009414"/>
    </source>
</evidence>
<organism evidence="3 4">
    <name type="scientific">Olea europaea subsp. europaea</name>
    <dbReference type="NCBI Taxonomy" id="158383"/>
    <lineage>
        <taxon>Eukaryota</taxon>
        <taxon>Viridiplantae</taxon>
        <taxon>Streptophyta</taxon>
        <taxon>Embryophyta</taxon>
        <taxon>Tracheophyta</taxon>
        <taxon>Spermatophyta</taxon>
        <taxon>Magnoliopsida</taxon>
        <taxon>eudicotyledons</taxon>
        <taxon>Gunneridae</taxon>
        <taxon>Pentapetalae</taxon>
        <taxon>asterids</taxon>
        <taxon>lamiids</taxon>
        <taxon>Lamiales</taxon>
        <taxon>Oleaceae</taxon>
        <taxon>Oleeae</taxon>
        <taxon>Olea</taxon>
    </lineage>
</organism>
<gene>
    <name evidence="3" type="ORF">OLEA9_A020961</name>
</gene>
<dbReference type="InterPro" id="IPR037848">
    <property type="entry name" value="GEM-like"/>
</dbReference>
<dbReference type="OrthoDB" id="1736712at2759"/>